<keyword evidence="4" id="KW-1185">Reference proteome</keyword>
<dbReference type="RefSeq" id="XP_013929123.1">
    <property type="nucleotide sequence ID" value="XM_014073648.1"/>
</dbReference>
<sequence length="202" mass="23027">MFIATPKDQKHSMWTREKPSPQILQRLLVLAQEALQVLEKQLMDPLGNQDVKMAFRPPLDLYDVLIHLNPKQIPRHLEAVDRPTASFHRGTLKSSSTTKTISFPVVDYDPVQCYLQELREAFGDFALFFYDKYGGDVIGVLWKPSAFEPQPFKVSNINGRMISRVSSQPTVVPNVEAILEDFKILGEGLVKTLEARTEKWSI</sequence>
<evidence type="ECO:0000259" key="2">
    <source>
        <dbReference type="Pfam" id="PF17406"/>
    </source>
</evidence>
<dbReference type="AlphaFoldDB" id="A0A6I9YWU1"/>
<dbReference type="GO" id="GO:0034456">
    <property type="term" value="C:UTP-C complex"/>
    <property type="evidence" value="ECO:0007669"/>
    <property type="project" value="TreeGrafter"/>
</dbReference>
<proteinExistence type="inferred from homology"/>
<evidence type="ECO:0000313" key="4">
    <source>
        <dbReference type="Proteomes" id="UP000504617"/>
    </source>
</evidence>
<dbReference type="Proteomes" id="UP000504617">
    <property type="component" value="Unplaced"/>
</dbReference>
<organism evidence="4 5">
    <name type="scientific">Thamnophis sirtalis</name>
    <dbReference type="NCBI Taxonomy" id="35019"/>
    <lineage>
        <taxon>Eukaryota</taxon>
        <taxon>Metazoa</taxon>
        <taxon>Chordata</taxon>
        <taxon>Craniata</taxon>
        <taxon>Vertebrata</taxon>
        <taxon>Euteleostomi</taxon>
        <taxon>Lepidosauria</taxon>
        <taxon>Squamata</taxon>
        <taxon>Bifurcata</taxon>
        <taxon>Unidentata</taxon>
        <taxon>Episquamata</taxon>
        <taxon>Toxicofera</taxon>
        <taxon>Serpentes</taxon>
        <taxon>Colubroidea</taxon>
        <taxon>Colubridae</taxon>
        <taxon>Natricinae</taxon>
        <taxon>Thamnophis</taxon>
    </lineage>
</organism>
<keyword evidence="1" id="KW-0539">Nucleus</keyword>
<accession>A0A6I9YWU1</accession>
<evidence type="ECO:0000259" key="3">
    <source>
        <dbReference type="Pfam" id="PF17407"/>
    </source>
</evidence>
<feature type="domain" description="Nrap protein" evidence="3">
    <location>
        <begin position="59"/>
        <end position="192"/>
    </location>
</feature>
<evidence type="ECO:0000256" key="1">
    <source>
        <dbReference type="RuleBase" id="RU364032"/>
    </source>
</evidence>
<gene>
    <name evidence="5" type="primary">LOC106554904</name>
</gene>
<dbReference type="Pfam" id="PF17407">
    <property type="entry name" value="Nrap_D6"/>
    <property type="match status" value="1"/>
</dbReference>
<comment type="similarity">
    <text evidence="1">Belongs to the NRAP family.</text>
</comment>
<dbReference type="GO" id="GO:0032040">
    <property type="term" value="C:small-subunit processome"/>
    <property type="evidence" value="ECO:0007669"/>
    <property type="project" value="TreeGrafter"/>
</dbReference>
<dbReference type="GO" id="GO:0032545">
    <property type="term" value="C:CURI complex"/>
    <property type="evidence" value="ECO:0007669"/>
    <property type="project" value="TreeGrafter"/>
</dbReference>
<dbReference type="FunFam" id="3.30.70.3030:FF:000001">
    <property type="entry name" value="Nucleolar protein 6"/>
    <property type="match status" value="1"/>
</dbReference>
<dbReference type="GeneID" id="106554904"/>
<dbReference type="PANTHER" id="PTHR17972">
    <property type="entry name" value="NUCLEOLAR RNA-ASSOCIATED PROTEIN"/>
    <property type="match status" value="1"/>
</dbReference>
<dbReference type="InterPro" id="IPR005554">
    <property type="entry name" value="NOL6/Upt22"/>
</dbReference>
<dbReference type="InterPro" id="IPR035370">
    <property type="entry name" value="Nrap_D5"/>
</dbReference>
<dbReference type="Pfam" id="PF17406">
    <property type="entry name" value="Nrap_D5"/>
    <property type="match status" value="1"/>
</dbReference>
<dbReference type="KEGG" id="tsr:106554904"/>
<reference evidence="5" key="1">
    <citation type="submission" date="2025-08" db="UniProtKB">
        <authorList>
            <consortium name="RefSeq"/>
        </authorList>
    </citation>
    <scope>IDENTIFICATION</scope>
</reference>
<evidence type="ECO:0000313" key="5">
    <source>
        <dbReference type="RefSeq" id="XP_013929123.1"/>
    </source>
</evidence>
<dbReference type="Gene3D" id="3.30.70.3030">
    <property type="match status" value="1"/>
</dbReference>
<protein>
    <recommendedName>
        <fullName evidence="1">Nucleolar protein 6</fullName>
    </recommendedName>
</protein>
<name>A0A6I9YWU1_9SAUR</name>
<dbReference type="GO" id="GO:0006364">
    <property type="term" value="P:rRNA processing"/>
    <property type="evidence" value="ECO:0007669"/>
    <property type="project" value="TreeGrafter"/>
</dbReference>
<feature type="domain" description="Nrap protein" evidence="2">
    <location>
        <begin position="1"/>
        <end position="57"/>
    </location>
</feature>
<keyword evidence="1" id="KW-0694">RNA-binding</keyword>
<dbReference type="InterPro" id="IPR035371">
    <property type="entry name" value="Nrap_D6"/>
</dbReference>
<dbReference type="PANTHER" id="PTHR17972:SF0">
    <property type="entry name" value="NUCLEOLAR PROTEIN 6"/>
    <property type="match status" value="1"/>
</dbReference>
<dbReference type="GO" id="GO:0006409">
    <property type="term" value="P:tRNA export from nucleus"/>
    <property type="evidence" value="ECO:0007669"/>
    <property type="project" value="TreeGrafter"/>
</dbReference>
<dbReference type="GO" id="GO:0003723">
    <property type="term" value="F:RNA binding"/>
    <property type="evidence" value="ECO:0007669"/>
    <property type="project" value="UniProtKB-KW"/>
</dbReference>
<comment type="subcellular location">
    <subcellularLocation>
        <location evidence="1">Nucleus</location>
        <location evidence="1">Nucleolus</location>
    </subcellularLocation>
</comment>
<dbReference type="OrthoDB" id="10251401at2759"/>